<evidence type="ECO:0000313" key="6">
    <source>
        <dbReference type="Proteomes" id="UP000065511"/>
    </source>
</evidence>
<dbReference type="Proteomes" id="UP000183039">
    <property type="component" value="Unassembled WGS sequence"/>
</dbReference>
<dbReference type="KEGG" id="ess:ATZ33_07790"/>
<feature type="domain" description="Isochorismatase-like" evidence="3">
    <location>
        <begin position="3"/>
        <end position="176"/>
    </location>
</feature>
<dbReference type="PANTHER" id="PTHR43540">
    <property type="entry name" value="PEROXYUREIDOACRYLATE/UREIDOACRYLATE AMIDOHYDROLASE-RELATED"/>
    <property type="match status" value="1"/>
</dbReference>
<evidence type="ECO:0000313" key="4">
    <source>
        <dbReference type="EMBL" id="ALS01273.1"/>
    </source>
</evidence>
<comment type="similarity">
    <text evidence="1">Belongs to the isochorismatase family.</text>
</comment>
<reference evidence="4 6" key="2">
    <citation type="submission" date="2015-12" db="EMBL/GenBank/DDBJ databases">
        <authorList>
            <person name="Lauer A."/>
            <person name="Humrighouse B."/>
            <person name="Loparev V."/>
            <person name="Shewmaker P.L."/>
            <person name="Whitney A.M."/>
            <person name="McLaughlin R.W."/>
        </authorList>
    </citation>
    <scope>NUCLEOTIDE SEQUENCE [LARGE SCALE GENOMIC DNA]</scope>
    <source>
        <strain evidence="4 6">LMG 23085</strain>
    </source>
</reference>
<evidence type="ECO:0000313" key="5">
    <source>
        <dbReference type="EMBL" id="OJG90665.1"/>
    </source>
</evidence>
<proteinExistence type="inferred from homology"/>
<gene>
    <name evidence="4" type="ORF">ATZ33_07790</name>
    <name evidence="5" type="ORF">RV15_GL001016</name>
</gene>
<dbReference type="InterPro" id="IPR036380">
    <property type="entry name" value="Isochorismatase-like_sf"/>
</dbReference>
<dbReference type="Gene3D" id="3.40.50.850">
    <property type="entry name" value="Isochorismatase-like"/>
    <property type="match status" value="1"/>
</dbReference>
<dbReference type="GO" id="GO:0016787">
    <property type="term" value="F:hydrolase activity"/>
    <property type="evidence" value="ECO:0007669"/>
    <property type="project" value="UniProtKB-KW"/>
</dbReference>
<dbReference type="AlphaFoldDB" id="A0A0S3KB27"/>
<evidence type="ECO:0000259" key="3">
    <source>
        <dbReference type="Pfam" id="PF00857"/>
    </source>
</evidence>
<evidence type="ECO:0000256" key="1">
    <source>
        <dbReference type="ARBA" id="ARBA00006336"/>
    </source>
</evidence>
<organism evidence="5 7">
    <name type="scientific">Enterococcus silesiacus</name>
    <dbReference type="NCBI Taxonomy" id="332949"/>
    <lineage>
        <taxon>Bacteria</taxon>
        <taxon>Bacillati</taxon>
        <taxon>Bacillota</taxon>
        <taxon>Bacilli</taxon>
        <taxon>Lactobacillales</taxon>
        <taxon>Enterococcaceae</taxon>
        <taxon>Enterococcus</taxon>
    </lineage>
</organism>
<keyword evidence="6" id="KW-1185">Reference proteome</keyword>
<sequence length="182" mass="20411">MKALISIDYTNDFVATNGTLTTGSAGQAIEQAILTVTATFNENNDFVVYAIDRHEQNDPYHPENALFPAHNIAGTNGRKLYGKLADVYEQTREQETVYWIDKRHYSAFSGTDLDVRLRERGITELHLVGVCTDICVLHTAVDAYNLGYQIIIHKNAVASFDPIGHEWALNHFKQTLGVEIVE</sequence>
<dbReference type="SUPFAM" id="SSF52499">
    <property type="entry name" value="Isochorismatase-like hydrolases"/>
    <property type="match status" value="1"/>
</dbReference>
<dbReference type="RefSeq" id="WP_071878316.1">
    <property type="nucleotide sequence ID" value="NZ_JXLC01000018.1"/>
</dbReference>
<reference evidence="5 7" key="1">
    <citation type="submission" date="2014-12" db="EMBL/GenBank/DDBJ databases">
        <title>Draft genome sequences of 29 type strains of Enterococci.</title>
        <authorList>
            <person name="Zhong Z."/>
            <person name="Sun Z."/>
            <person name="Liu W."/>
            <person name="Zhang W."/>
            <person name="Zhang H."/>
        </authorList>
    </citation>
    <scope>NUCLEOTIDE SEQUENCE [LARGE SCALE GENOMIC DNA]</scope>
    <source>
        <strain evidence="5 7">DSM 22801</strain>
    </source>
</reference>
<dbReference type="Proteomes" id="UP000065511">
    <property type="component" value="Chromosome"/>
</dbReference>
<evidence type="ECO:0000256" key="2">
    <source>
        <dbReference type="ARBA" id="ARBA00022801"/>
    </source>
</evidence>
<accession>A0A0S3KB27</accession>
<dbReference type="InterPro" id="IPR000868">
    <property type="entry name" value="Isochorismatase-like_dom"/>
</dbReference>
<keyword evidence="2" id="KW-0378">Hydrolase</keyword>
<protein>
    <submittedName>
        <fullName evidence="5">Isochorismatase</fullName>
    </submittedName>
</protein>
<dbReference type="EMBL" id="CP013614">
    <property type="protein sequence ID" value="ALS01273.1"/>
    <property type="molecule type" value="Genomic_DNA"/>
</dbReference>
<dbReference type="EMBL" id="JXLC01000018">
    <property type="protein sequence ID" value="OJG90665.1"/>
    <property type="molecule type" value="Genomic_DNA"/>
</dbReference>
<name>A0A0S3KB27_9ENTE</name>
<dbReference type="InterPro" id="IPR050272">
    <property type="entry name" value="Isochorismatase-like_hydrls"/>
</dbReference>
<dbReference type="Pfam" id="PF00857">
    <property type="entry name" value="Isochorismatase"/>
    <property type="match status" value="1"/>
</dbReference>
<dbReference type="OrthoDB" id="9796485at2"/>
<dbReference type="PANTHER" id="PTHR43540:SF10">
    <property type="entry name" value="ISOCHORISMATASE"/>
    <property type="match status" value="1"/>
</dbReference>
<dbReference type="CDD" id="cd00431">
    <property type="entry name" value="cysteine_hydrolases"/>
    <property type="match status" value="1"/>
</dbReference>
<evidence type="ECO:0000313" key="7">
    <source>
        <dbReference type="Proteomes" id="UP000183039"/>
    </source>
</evidence>